<dbReference type="InterPro" id="IPR029063">
    <property type="entry name" value="SAM-dependent_MTases_sf"/>
</dbReference>
<dbReference type="GO" id="GO:0003676">
    <property type="term" value="F:nucleic acid binding"/>
    <property type="evidence" value="ECO:0007669"/>
    <property type="project" value="InterPro"/>
</dbReference>
<dbReference type="REBASE" id="370145">
    <property type="entry name" value="Pgi11550ORF2105P"/>
</dbReference>
<dbReference type="EC" id="2.1.1.72" evidence="1"/>
<gene>
    <name evidence="7" type="ORF">FRZ67_02110</name>
</gene>
<name>A0A5B8V3Q8_9BACT</name>
<evidence type="ECO:0000256" key="1">
    <source>
        <dbReference type="ARBA" id="ARBA00011900"/>
    </source>
</evidence>
<keyword evidence="4" id="KW-0949">S-adenosyl-L-methionine</keyword>
<dbReference type="Gene3D" id="3.40.50.150">
    <property type="entry name" value="Vaccinia Virus protein VP39"/>
    <property type="match status" value="1"/>
</dbReference>
<dbReference type="InterPro" id="IPR002052">
    <property type="entry name" value="DNA_methylase_N6_adenine_CS"/>
</dbReference>
<sequence length="1025" mass="117471">MTSAERLETLKKLVSEYKVFKEAGKLDLTSEETIRTWLNPLLQIFNWDVRDTSQILQEKVLSKEEKEKLKEIGSQNTRPDYTFKLAKQKLTFLDAKDISVNIKDDGVAAFQIKSYGWSIIAPCAFISNFEEFAIYDCTYVPEQGQDPVLGRVYLTIDEYIEKFDLLETHLLKENIYSGKLNELYSSTLSDNKLVVKISPDLKFAQQLSDFRLKLADNILNNNKDYIQDNSENLSYIVQVIINRILFVRVCEARKIEEEGLLLSFKEAGFWEQFKNSSYFNFYDHYDGPLFERIDSIHSIIIDDNVFDSLLIYLYYPSPYRFDVIPTKLLSDIYEIFLSRKLLIENDEVKDEIKSEYSKTKGAVSTPQFIVQEVIQKTIHRDVIIANGIENILSIKVLDIACGSGVFAIETYDYLEELFKDLYISTGNADFSKYFIETNSETVLNLLGKKAIIENCIFGVDIDPEAVEVTKMSLSLKIVDAAEYAEAYNEIGIFGSKILNGIGNNIRCGNSLVENDILEMYPALEDDEEELLKTNIFDWSEEHGFKEIFEDHEGFDYIVGNPPYVEVKNYNVELPHMHAYIKDKFASSQNGKIDLAIPFIEKALTLLNPAGRLGFVIQKRFFKTDYGKKIREIISNGKLLSLISDFETTTIFKDRITYVAILILDKTGPEDFKYKLYKNKLETLASEVRETAISQYVDLPASTISANPWSFDDTELIAIKSRLLALGTLGNYAKVRVGVQVLWDRAYHIRALSIKKGIISGKTHLEKAFEIEVDACRPLIANENFYPYKVADPDLFVIFPYDVEDGEVTAIKFSEFKKRYPLAGAYLTRNKKTIQENVEHYNDDEYWHLYTRANNHGATYAKVLVPMTSLDTFASVTFSDKIYCDNANMFFIDIPNKEEVYLYALSAVINSTVYSVLARSIANPQQSGYFKFNKQFLEPVPFPAETFRDNEALINEVAAIAKKIETAQNKYLGGSPLQQRTYGKALTKLWSDLDNKVFEMYGLSDDDINFFRAKGRSVNRIDILKG</sequence>
<dbReference type="KEGG" id="pgin:FRZ67_02110"/>
<dbReference type="PRINTS" id="PR00507">
    <property type="entry name" value="N12N6MTFRASE"/>
</dbReference>
<dbReference type="GO" id="GO:0032259">
    <property type="term" value="P:methylation"/>
    <property type="evidence" value="ECO:0007669"/>
    <property type="project" value="UniProtKB-KW"/>
</dbReference>
<feature type="domain" description="Type II methyltransferase M.TaqI-like" evidence="6">
    <location>
        <begin position="454"/>
        <end position="651"/>
    </location>
</feature>
<evidence type="ECO:0000259" key="6">
    <source>
        <dbReference type="Pfam" id="PF07669"/>
    </source>
</evidence>
<evidence type="ECO:0000256" key="3">
    <source>
        <dbReference type="ARBA" id="ARBA00022679"/>
    </source>
</evidence>
<organism evidence="7 8">
    <name type="scientific">Panacibacter ginsenosidivorans</name>
    <dbReference type="NCBI Taxonomy" id="1813871"/>
    <lineage>
        <taxon>Bacteria</taxon>
        <taxon>Pseudomonadati</taxon>
        <taxon>Bacteroidota</taxon>
        <taxon>Chitinophagia</taxon>
        <taxon>Chitinophagales</taxon>
        <taxon>Chitinophagaceae</taxon>
        <taxon>Panacibacter</taxon>
    </lineage>
</organism>
<evidence type="ECO:0000256" key="4">
    <source>
        <dbReference type="ARBA" id="ARBA00022691"/>
    </source>
</evidence>
<keyword evidence="8" id="KW-1185">Reference proteome</keyword>
<dbReference type="GO" id="GO:0009007">
    <property type="term" value="F:site-specific DNA-methyltransferase (adenine-specific) activity"/>
    <property type="evidence" value="ECO:0007669"/>
    <property type="project" value="UniProtKB-EC"/>
</dbReference>
<dbReference type="SUPFAM" id="SSF53335">
    <property type="entry name" value="S-adenosyl-L-methionine-dependent methyltransferases"/>
    <property type="match status" value="1"/>
</dbReference>
<dbReference type="PANTHER" id="PTHR33841">
    <property type="entry name" value="DNA METHYLTRANSFERASE YEEA-RELATED"/>
    <property type="match status" value="1"/>
</dbReference>
<evidence type="ECO:0000256" key="2">
    <source>
        <dbReference type="ARBA" id="ARBA00022603"/>
    </source>
</evidence>
<evidence type="ECO:0000313" key="8">
    <source>
        <dbReference type="Proteomes" id="UP000321533"/>
    </source>
</evidence>
<evidence type="ECO:0000256" key="5">
    <source>
        <dbReference type="ARBA" id="ARBA00047942"/>
    </source>
</evidence>
<dbReference type="OrthoDB" id="32195at2"/>
<dbReference type="EMBL" id="CP042435">
    <property type="protein sequence ID" value="QEC66157.1"/>
    <property type="molecule type" value="Genomic_DNA"/>
</dbReference>
<dbReference type="InterPro" id="IPR050953">
    <property type="entry name" value="N4_N6_ade-DNA_methylase"/>
</dbReference>
<dbReference type="PROSITE" id="PS00092">
    <property type="entry name" value="N6_MTASE"/>
    <property type="match status" value="1"/>
</dbReference>
<dbReference type="Pfam" id="PF07669">
    <property type="entry name" value="Eco57I"/>
    <property type="match status" value="1"/>
</dbReference>
<dbReference type="RefSeq" id="WP_147187957.1">
    <property type="nucleotide sequence ID" value="NZ_CP042435.1"/>
</dbReference>
<dbReference type="InterPro" id="IPR011639">
    <property type="entry name" value="MethylTrfase_TaqI-like_dom"/>
</dbReference>
<keyword evidence="2 7" id="KW-0489">Methyltransferase</keyword>
<dbReference type="Gene3D" id="3.90.1570.30">
    <property type="match status" value="1"/>
</dbReference>
<proteinExistence type="predicted"/>
<dbReference type="Proteomes" id="UP000321533">
    <property type="component" value="Chromosome"/>
</dbReference>
<dbReference type="AlphaFoldDB" id="A0A5B8V3Q8"/>
<comment type="catalytic activity">
    <reaction evidence="5">
        <text>a 2'-deoxyadenosine in DNA + S-adenosyl-L-methionine = an N(6)-methyl-2'-deoxyadenosine in DNA + S-adenosyl-L-homocysteine + H(+)</text>
        <dbReference type="Rhea" id="RHEA:15197"/>
        <dbReference type="Rhea" id="RHEA-COMP:12418"/>
        <dbReference type="Rhea" id="RHEA-COMP:12419"/>
        <dbReference type="ChEBI" id="CHEBI:15378"/>
        <dbReference type="ChEBI" id="CHEBI:57856"/>
        <dbReference type="ChEBI" id="CHEBI:59789"/>
        <dbReference type="ChEBI" id="CHEBI:90615"/>
        <dbReference type="ChEBI" id="CHEBI:90616"/>
        <dbReference type="EC" id="2.1.1.72"/>
    </reaction>
</comment>
<dbReference type="PANTHER" id="PTHR33841:SF1">
    <property type="entry name" value="DNA METHYLTRANSFERASE A"/>
    <property type="match status" value="1"/>
</dbReference>
<protein>
    <recommendedName>
        <fullName evidence="1">site-specific DNA-methyltransferase (adenine-specific)</fullName>
        <ecNumber evidence="1">2.1.1.72</ecNumber>
    </recommendedName>
</protein>
<dbReference type="GO" id="GO:0006304">
    <property type="term" value="P:DNA modification"/>
    <property type="evidence" value="ECO:0007669"/>
    <property type="project" value="InterPro"/>
</dbReference>
<reference evidence="7 8" key="1">
    <citation type="journal article" date="2016" name="Int. J. Syst. Evol. Microbiol.">
        <title>Panacibacter ginsenosidivorans gen. nov., sp. nov., with ginsenoside converting activity isolated from soil of a ginseng field.</title>
        <authorList>
            <person name="Siddiqi M.Z."/>
            <person name="Muhammad Shafi S."/>
            <person name="Choi K.D."/>
            <person name="Im W.T."/>
        </authorList>
    </citation>
    <scope>NUCLEOTIDE SEQUENCE [LARGE SCALE GENOMIC DNA]</scope>
    <source>
        <strain evidence="7 8">Gsoil1550</strain>
    </source>
</reference>
<accession>A0A5B8V3Q8</accession>
<evidence type="ECO:0000313" key="7">
    <source>
        <dbReference type="EMBL" id="QEC66157.1"/>
    </source>
</evidence>
<keyword evidence="3" id="KW-0808">Transferase</keyword>